<dbReference type="PRINTS" id="PR00039">
    <property type="entry name" value="HTHLYSR"/>
</dbReference>
<dbReference type="PANTHER" id="PTHR30346">
    <property type="entry name" value="TRANSCRIPTIONAL DUAL REGULATOR HCAR-RELATED"/>
    <property type="match status" value="1"/>
</dbReference>
<organism evidence="6 7">
    <name type="scientific">Duganella margarita</name>
    <dbReference type="NCBI Taxonomy" id="2692170"/>
    <lineage>
        <taxon>Bacteria</taxon>
        <taxon>Pseudomonadati</taxon>
        <taxon>Pseudomonadota</taxon>
        <taxon>Betaproteobacteria</taxon>
        <taxon>Burkholderiales</taxon>
        <taxon>Oxalobacteraceae</taxon>
        <taxon>Telluria group</taxon>
        <taxon>Duganella</taxon>
    </lineage>
</organism>
<dbReference type="Gene3D" id="1.10.10.10">
    <property type="entry name" value="Winged helix-like DNA-binding domain superfamily/Winged helix DNA-binding domain"/>
    <property type="match status" value="1"/>
</dbReference>
<feature type="domain" description="HTH lysR-type" evidence="5">
    <location>
        <begin position="1"/>
        <end position="54"/>
    </location>
</feature>
<dbReference type="InterPro" id="IPR000847">
    <property type="entry name" value="LysR_HTH_N"/>
</dbReference>
<evidence type="ECO:0000313" key="6">
    <source>
        <dbReference type="EMBL" id="MYM75149.1"/>
    </source>
</evidence>
<keyword evidence="2" id="KW-0805">Transcription regulation</keyword>
<dbReference type="Gene3D" id="3.40.190.10">
    <property type="entry name" value="Periplasmic binding protein-like II"/>
    <property type="match status" value="2"/>
</dbReference>
<dbReference type="GO" id="GO:0032993">
    <property type="term" value="C:protein-DNA complex"/>
    <property type="evidence" value="ECO:0007669"/>
    <property type="project" value="TreeGrafter"/>
</dbReference>
<dbReference type="SUPFAM" id="SSF46785">
    <property type="entry name" value="Winged helix' DNA-binding domain"/>
    <property type="match status" value="1"/>
</dbReference>
<comment type="similarity">
    <text evidence="1">Belongs to the LysR transcriptional regulatory family.</text>
</comment>
<dbReference type="SUPFAM" id="SSF53850">
    <property type="entry name" value="Periplasmic binding protein-like II"/>
    <property type="match status" value="1"/>
</dbReference>
<evidence type="ECO:0000259" key="5">
    <source>
        <dbReference type="PROSITE" id="PS50931"/>
    </source>
</evidence>
<dbReference type="AlphaFoldDB" id="A0A7X4H6E2"/>
<keyword evidence="3" id="KW-0238">DNA-binding</keyword>
<keyword evidence="4" id="KW-0804">Transcription</keyword>
<evidence type="ECO:0000313" key="7">
    <source>
        <dbReference type="Proteomes" id="UP000469734"/>
    </source>
</evidence>
<evidence type="ECO:0000256" key="3">
    <source>
        <dbReference type="ARBA" id="ARBA00023125"/>
    </source>
</evidence>
<dbReference type="GO" id="GO:0003677">
    <property type="term" value="F:DNA binding"/>
    <property type="evidence" value="ECO:0007669"/>
    <property type="project" value="UniProtKB-KW"/>
</dbReference>
<dbReference type="Proteomes" id="UP000469734">
    <property type="component" value="Unassembled WGS sequence"/>
</dbReference>
<protein>
    <submittedName>
        <fullName evidence="6">LysR family transcriptional regulator</fullName>
    </submittedName>
</protein>
<dbReference type="EMBL" id="WWCR01000033">
    <property type="protein sequence ID" value="MYM75149.1"/>
    <property type="molecule type" value="Genomic_DNA"/>
</dbReference>
<reference evidence="6 7" key="1">
    <citation type="submission" date="2019-12" db="EMBL/GenBank/DDBJ databases">
        <title>Novel species isolated from a subtropical stream in China.</title>
        <authorList>
            <person name="Lu H."/>
        </authorList>
    </citation>
    <scope>NUCLEOTIDE SEQUENCE [LARGE SCALE GENOMIC DNA]</scope>
    <source>
        <strain evidence="6 7">FT134W</strain>
    </source>
</reference>
<dbReference type="InterPro" id="IPR036388">
    <property type="entry name" value="WH-like_DNA-bd_sf"/>
</dbReference>
<evidence type="ECO:0000256" key="2">
    <source>
        <dbReference type="ARBA" id="ARBA00023015"/>
    </source>
</evidence>
<dbReference type="Pfam" id="PF00126">
    <property type="entry name" value="HTH_1"/>
    <property type="match status" value="1"/>
</dbReference>
<name>A0A7X4H6E2_9BURK</name>
<proteinExistence type="inferred from homology"/>
<dbReference type="Pfam" id="PF03466">
    <property type="entry name" value="LysR_substrate"/>
    <property type="match status" value="1"/>
</dbReference>
<dbReference type="RefSeq" id="WP_161051914.1">
    <property type="nucleotide sequence ID" value="NZ_WWCR01000033.1"/>
</dbReference>
<evidence type="ECO:0000256" key="1">
    <source>
        <dbReference type="ARBA" id="ARBA00009437"/>
    </source>
</evidence>
<accession>A0A7X4H6E2</accession>
<dbReference type="InterPro" id="IPR005119">
    <property type="entry name" value="LysR_subst-bd"/>
</dbReference>
<dbReference type="PANTHER" id="PTHR30346:SF17">
    <property type="entry name" value="LYSR FAMILY TRANSCRIPTIONAL REGULATOR"/>
    <property type="match status" value="1"/>
</dbReference>
<dbReference type="InterPro" id="IPR036390">
    <property type="entry name" value="WH_DNA-bd_sf"/>
</dbReference>
<dbReference type="PROSITE" id="PS50931">
    <property type="entry name" value="HTH_LYSR"/>
    <property type="match status" value="1"/>
</dbReference>
<comment type="caution">
    <text evidence="6">The sequence shown here is derived from an EMBL/GenBank/DDBJ whole genome shotgun (WGS) entry which is preliminary data.</text>
</comment>
<dbReference type="FunFam" id="1.10.10.10:FF:000001">
    <property type="entry name" value="LysR family transcriptional regulator"/>
    <property type="match status" value="1"/>
</dbReference>
<gene>
    <name evidence="6" type="ORF">GTP56_23545</name>
</gene>
<dbReference type="GO" id="GO:0003700">
    <property type="term" value="F:DNA-binding transcription factor activity"/>
    <property type="evidence" value="ECO:0007669"/>
    <property type="project" value="InterPro"/>
</dbReference>
<dbReference type="CDD" id="cd08414">
    <property type="entry name" value="PBP2_LTTR_aromatics_like"/>
    <property type="match status" value="1"/>
</dbReference>
<evidence type="ECO:0000256" key="4">
    <source>
        <dbReference type="ARBA" id="ARBA00023163"/>
    </source>
</evidence>
<sequence length="304" mass="32659">MYQNFLILSQQLHFGRAAELASITQPALSQQIARLEDNLGVKLFIRDQRQLALTPAGIVFRDGIAKIISNLDQLAQRTAAAGGEENMAIAIGITEYASLPVLAGAMSQLQHAYPSARLQRQEILNQQQGTALLRAQIDVGVGVVLGGPDAGVPPSPEVSSRLVAASPWALLLPETHRWAGMQQLPLSSLAEENIIVFAREVNPPVYDGLVEACRMAGVTPNFVFAATQSLFGIQLAKDGMGLMLGTSFVLGAPPAGMRAVRLEGLPPLAMVLNWRSDECRPVVKVFLELLLASASRYDDPQATM</sequence>